<evidence type="ECO:0000259" key="2">
    <source>
        <dbReference type="PROSITE" id="PS51707"/>
    </source>
</evidence>
<dbReference type="CDD" id="cd07891">
    <property type="entry name" value="CYTH-like_CthTTM-like_1"/>
    <property type="match status" value="1"/>
</dbReference>
<dbReference type="InterPro" id="IPR023577">
    <property type="entry name" value="CYTH_domain"/>
</dbReference>
<dbReference type="SMART" id="SM01118">
    <property type="entry name" value="CYTH"/>
    <property type="match status" value="1"/>
</dbReference>
<dbReference type="Pfam" id="PF01928">
    <property type="entry name" value="CYTH"/>
    <property type="match status" value="1"/>
</dbReference>
<dbReference type="Gene3D" id="2.40.320.10">
    <property type="entry name" value="Hypothetical Protein Pfu-838710-001"/>
    <property type="match status" value="1"/>
</dbReference>
<name>A0A2P8D1P8_9BACT</name>
<dbReference type="SUPFAM" id="SSF55154">
    <property type="entry name" value="CYTH-like phosphatases"/>
    <property type="match status" value="1"/>
</dbReference>
<dbReference type="PIRSF" id="PIRSF016487">
    <property type="entry name" value="CYTH_UCP016487"/>
    <property type="match status" value="1"/>
</dbReference>
<sequence length="161" mass="18064">MAQEIERKFLVDAQAWNSTEKPAGAVFRQGYLVTDPQKTIRVRLTPGKAFLTIKGLTTGVTRPEFEYEIPVTEATELLNRFAVTELSKTRYTLPFAGKIWEVDVFSGTNTGLIVAEIELDSEDEVFALPGWVTLEVTGDARYYNANLALHPYTLWSQDLSS</sequence>
<comment type="caution">
    <text evidence="3">The sequence shown here is derived from an EMBL/GenBank/DDBJ whole genome shotgun (WGS) entry which is preliminary data.</text>
</comment>
<dbReference type="Proteomes" id="UP000240572">
    <property type="component" value="Unassembled WGS sequence"/>
</dbReference>
<accession>A0A2P8D1P8</accession>
<dbReference type="OrthoDB" id="9805588at2"/>
<dbReference type="PANTHER" id="PTHR40114">
    <property type="entry name" value="SLR0698 PROTEIN"/>
    <property type="match status" value="1"/>
</dbReference>
<dbReference type="AlphaFoldDB" id="A0A2P8D1P8"/>
<feature type="domain" description="CYTH" evidence="2">
    <location>
        <begin position="2"/>
        <end position="149"/>
    </location>
</feature>
<evidence type="ECO:0000256" key="1">
    <source>
        <dbReference type="PIRSR" id="PIRSR016487-1"/>
    </source>
</evidence>
<feature type="active site" description="Proton acceptor" evidence="1">
    <location>
        <position position="31"/>
    </location>
</feature>
<dbReference type="PANTHER" id="PTHR40114:SF1">
    <property type="entry name" value="SLR0698 PROTEIN"/>
    <property type="match status" value="1"/>
</dbReference>
<reference evidence="3 4" key="1">
    <citation type="submission" date="2018-03" db="EMBL/GenBank/DDBJ databases">
        <title>Genomic Encyclopedia of Type Strains, Phase III (KMG-III): the genomes of soil and plant-associated and newly described type strains.</title>
        <authorList>
            <person name="Whitman W."/>
        </authorList>
    </citation>
    <scope>NUCLEOTIDE SEQUENCE [LARGE SCALE GENOMIC DNA]</scope>
    <source>
        <strain evidence="3 4">CGMCC 1.12700</strain>
    </source>
</reference>
<proteinExistence type="predicted"/>
<dbReference type="InterPro" id="IPR033469">
    <property type="entry name" value="CYTH-like_dom_sf"/>
</dbReference>
<evidence type="ECO:0000313" key="3">
    <source>
        <dbReference type="EMBL" id="PSK91132.1"/>
    </source>
</evidence>
<dbReference type="EMBL" id="PYGD01000006">
    <property type="protein sequence ID" value="PSK91132.1"/>
    <property type="molecule type" value="Genomic_DNA"/>
</dbReference>
<protein>
    <submittedName>
        <fullName evidence="3">CYTH domain-containing protein</fullName>
    </submittedName>
</protein>
<dbReference type="RefSeq" id="WP_106523737.1">
    <property type="nucleotide sequence ID" value="NZ_PYGD01000006.1"/>
</dbReference>
<dbReference type="InterPro" id="IPR012042">
    <property type="entry name" value="NeuTTM/CthTTM-like"/>
</dbReference>
<organism evidence="3 4">
    <name type="scientific">Taibaiella chishuiensis</name>
    <dbReference type="NCBI Taxonomy" id="1434707"/>
    <lineage>
        <taxon>Bacteria</taxon>
        <taxon>Pseudomonadati</taxon>
        <taxon>Bacteroidota</taxon>
        <taxon>Chitinophagia</taxon>
        <taxon>Chitinophagales</taxon>
        <taxon>Chitinophagaceae</taxon>
        <taxon>Taibaiella</taxon>
    </lineage>
</organism>
<evidence type="ECO:0000313" key="4">
    <source>
        <dbReference type="Proteomes" id="UP000240572"/>
    </source>
</evidence>
<keyword evidence="4" id="KW-1185">Reference proteome</keyword>
<dbReference type="PROSITE" id="PS51707">
    <property type="entry name" value="CYTH"/>
    <property type="match status" value="1"/>
</dbReference>
<gene>
    <name evidence="3" type="ORF">B0I18_106143</name>
</gene>